<dbReference type="EMBL" id="BK015564">
    <property type="protein sequence ID" value="DAE13151.1"/>
    <property type="molecule type" value="Genomic_DNA"/>
</dbReference>
<sequence length="34" mass="3958">MPYQGWGHSTKGLRRGSNPPRCKIELFGVLQTRW</sequence>
<organism evidence="1">
    <name type="scientific">Siphoviridae sp. ctLqe90</name>
    <dbReference type="NCBI Taxonomy" id="2825456"/>
    <lineage>
        <taxon>Viruses</taxon>
        <taxon>Duplodnaviria</taxon>
        <taxon>Heunggongvirae</taxon>
        <taxon>Uroviricota</taxon>
        <taxon>Caudoviricetes</taxon>
    </lineage>
</organism>
<evidence type="ECO:0000313" key="1">
    <source>
        <dbReference type="EMBL" id="DAE13151.1"/>
    </source>
</evidence>
<reference evidence="1" key="1">
    <citation type="journal article" date="2021" name="Proc. Natl. Acad. Sci. U.S.A.">
        <title>A Catalog of Tens of Thousands of Viruses from Human Metagenomes Reveals Hidden Associations with Chronic Diseases.</title>
        <authorList>
            <person name="Tisza M.J."/>
            <person name="Buck C.B."/>
        </authorList>
    </citation>
    <scope>NUCLEOTIDE SEQUENCE</scope>
    <source>
        <strain evidence="1">CtLqe90</strain>
    </source>
</reference>
<name>A0A8S5Q1F1_9CAUD</name>
<protein>
    <submittedName>
        <fullName evidence="1">Uncharacterized protein</fullName>
    </submittedName>
</protein>
<proteinExistence type="predicted"/>
<accession>A0A8S5Q1F1</accession>